<organism evidence="9 10">
    <name type="scientific">Planobispora rosea</name>
    <dbReference type="NCBI Taxonomy" id="35762"/>
    <lineage>
        <taxon>Bacteria</taxon>
        <taxon>Bacillati</taxon>
        <taxon>Actinomycetota</taxon>
        <taxon>Actinomycetes</taxon>
        <taxon>Streptosporangiales</taxon>
        <taxon>Streptosporangiaceae</taxon>
        <taxon>Planobispora</taxon>
    </lineage>
</organism>
<dbReference type="Pfam" id="PF07690">
    <property type="entry name" value="MFS_1"/>
    <property type="match status" value="1"/>
</dbReference>
<evidence type="ECO:0000256" key="3">
    <source>
        <dbReference type="ARBA" id="ARBA00022475"/>
    </source>
</evidence>
<dbReference type="Pfam" id="PF10604">
    <property type="entry name" value="Polyketide_cyc2"/>
    <property type="match status" value="1"/>
</dbReference>
<feature type="transmembrane region" description="Helical" evidence="7">
    <location>
        <begin position="137"/>
        <end position="158"/>
    </location>
</feature>
<feature type="transmembrane region" description="Helical" evidence="7">
    <location>
        <begin position="164"/>
        <end position="183"/>
    </location>
</feature>
<dbReference type="PANTHER" id="PTHR42718">
    <property type="entry name" value="MAJOR FACILITATOR SUPERFAMILY MULTIDRUG TRANSPORTER MFSC"/>
    <property type="match status" value="1"/>
</dbReference>
<dbReference type="CDD" id="cd17321">
    <property type="entry name" value="MFS_MMR_MDR_like"/>
    <property type="match status" value="1"/>
</dbReference>
<dbReference type="InterPro" id="IPR023393">
    <property type="entry name" value="START-like_dom_sf"/>
</dbReference>
<dbReference type="RefSeq" id="WP_189241461.1">
    <property type="nucleotide sequence ID" value="NZ_BMQP01000001.1"/>
</dbReference>
<evidence type="ECO:0000313" key="9">
    <source>
        <dbReference type="EMBL" id="GIH82281.1"/>
    </source>
</evidence>
<evidence type="ECO:0000256" key="4">
    <source>
        <dbReference type="ARBA" id="ARBA00022692"/>
    </source>
</evidence>
<feature type="transmembrane region" description="Helical" evidence="7">
    <location>
        <begin position="264"/>
        <end position="284"/>
    </location>
</feature>
<feature type="transmembrane region" description="Helical" evidence="7">
    <location>
        <begin position="329"/>
        <end position="349"/>
    </location>
</feature>
<feature type="transmembrane region" description="Helical" evidence="7">
    <location>
        <begin position="106"/>
        <end position="125"/>
    </location>
</feature>
<feature type="transmembrane region" description="Helical" evidence="7">
    <location>
        <begin position="75"/>
        <end position="100"/>
    </location>
</feature>
<name>A0A8J3RXY3_PLARO</name>
<sequence>MRKTATGPALAALAAAQFLVVLGNSIVNVALPQIRDGAGLSDGGTPWVVNAYGLAFGALLLAGGRAADLLGHRRLLLGGLAVFGTASAASGLASSAGVLITARAVQGMGAAAIAPAALAVVMGLFPPGPGRGRALGVWGAVSGAGGAAGVLLGGLLAQAWGWRALFFAVTAGTFAVLVAVALGTPHAQPRRGGRFDPLGTLTITLSLTGLVWGLSTARAQGWTDGRVLGALALAAVLGAVFVLVERRHPDPLVPPRLVRGGRVAAGNVLMALFGSVWLALFFFLPLYQQEVLGESPLLTGLGQLPLAGAIMVGSALSPRLTAGLGSRRTLLSALLVQAAGTLWLARISAGSSYLADVLGPSVLIGLGLSVAFIQLTDLSMNEVAKEDSGTAGGLVNTSRQVGGAIGLAFLATLAGSVTAGSSSPQLQALTDGYRAAFAASAAVLLATAVLAAYLTRSTGRNPEMRTIDETAPVIVRLSTTIDAPIERVWALHTGIDAWPSWNGDIAIATLSGPVEPGSSFRWTTHGLDITSTVFEVVPGERIVWGGPAGGIDGVHVWTFTADGDRVTVRTEESWAGAPVEAAAEQLGQALHASLESWLAALKTRAEQPA</sequence>
<feature type="transmembrane region" description="Helical" evidence="7">
    <location>
        <begin position="361"/>
        <end position="380"/>
    </location>
</feature>
<keyword evidence="6 7" id="KW-0472">Membrane</keyword>
<feature type="transmembrane region" description="Helical" evidence="7">
    <location>
        <begin position="227"/>
        <end position="244"/>
    </location>
</feature>
<keyword evidence="2" id="KW-0813">Transport</keyword>
<comment type="subcellular location">
    <subcellularLocation>
        <location evidence="1">Cell membrane</location>
        <topology evidence="1">Multi-pass membrane protein</topology>
    </subcellularLocation>
</comment>
<dbReference type="CDD" id="cd08862">
    <property type="entry name" value="SRPBCC_Smu440-like"/>
    <property type="match status" value="1"/>
</dbReference>
<evidence type="ECO:0000256" key="6">
    <source>
        <dbReference type="ARBA" id="ARBA00023136"/>
    </source>
</evidence>
<reference evidence="9" key="1">
    <citation type="submission" date="2021-01" db="EMBL/GenBank/DDBJ databases">
        <title>Whole genome shotgun sequence of Planobispora rosea NBRC 15558.</title>
        <authorList>
            <person name="Komaki H."/>
            <person name="Tamura T."/>
        </authorList>
    </citation>
    <scope>NUCLEOTIDE SEQUENCE</scope>
    <source>
        <strain evidence="9">NBRC 15558</strain>
    </source>
</reference>
<dbReference type="GO" id="GO:0022857">
    <property type="term" value="F:transmembrane transporter activity"/>
    <property type="evidence" value="ECO:0007669"/>
    <property type="project" value="InterPro"/>
</dbReference>
<proteinExistence type="predicted"/>
<feature type="transmembrane region" description="Helical" evidence="7">
    <location>
        <begin position="47"/>
        <end position="63"/>
    </location>
</feature>
<dbReference type="InterPro" id="IPR011701">
    <property type="entry name" value="MFS"/>
</dbReference>
<evidence type="ECO:0000256" key="5">
    <source>
        <dbReference type="ARBA" id="ARBA00022989"/>
    </source>
</evidence>
<keyword evidence="4 7" id="KW-0812">Transmembrane</keyword>
<evidence type="ECO:0000259" key="8">
    <source>
        <dbReference type="PROSITE" id="PS50850"/>
    </source>
</evidence>
<dbReference type="SUPFAM" id="SSF103473">
    <property type="entry name" value="MFS general substrate transporter"/>
    <property type="match status" value="1"/>
</dbReference>
<feature type="transmembrane region" description="Helical" evidence="7">
    <location>
        <begin position="433"/>
        <end position="455"/>
    </location>
</feature>
<evidence type="ECO:0000256" key="7">
    <source>
        <dbReference type="SAM" id="Phobius"/>
    </source>
</evidence>
<dbReference type="Gene3D" id="1.20.1250.20">
    <property type="entry name" value="MFS general substrate transporter like domains"/>
    <property type="match status" value="1"/>
</dbReference>
<dbReference type="Gene3D" id="3.30.530.20">
    <property type="match status" value="1"/>
</dbReference>
<protein>
    <recommendedName>
        <fullName evidence="8">Major facilitator superfamily (MFS) profile domain-containing protein</fullName>
    </recommendedName>
</protein>
<dbReference type="InterPro" id="IPR036259">
    <property type="entry name" value="MFS_trans_sf"/>
</dbReference>
<dbReference type="EMBL" id="BOOI01000005">
    <property type="protein sequence ID" value="GIH82281.1"/>
    <property type="molecule type" value="Genomic_DNA"/>
</dbReference>
<dbReference type="Gene3D" id="1.20.1720.10">
    <property type="entry name" value="Multidrug resistance protein D"/>
    <property type="match status" value="1"/>
</dbReference>
<evidence type="ECO:0000256" key="1">
    <source>
        <dbReference type="ARBA" id="ARBA00004651"/>
    </source>
</evidence>
<dbReference type="AlphaFoldDB" id="A0A8J3RXY3"/>
<feature type="domain" description="Major facilitator superfamily (MFS) profile" evidence="8">
    <location>
        <begin position="9"/>
        <end position="459"/>
    </location>
</feature>
<dbReference type="GO" id="GO:0005886">
    <property type="term" value="C:plasma membrane"/>
    <property type="evidence" value="ECO:0007669"/>
    <property type="project" value="UniProtKB-SubCell"/>
</dbReference>
<feature type="transmembrane region" description="Helical" evidence="7">
    <location>
        <begin position="296"/>
        <end position="317"/>
    </location>
</feature>
<dbReference type="SUPFAM" id="SSF55961">
    <property type="entry name" value="Bet v1-like"/>
    <property type="match status" value="1"/>
</dbReference>
<keyword evidence="10" id="KW-1185">Reference proteome</keyword>
<feature type="transmembrane region" description="Helical" evidence="7">
    <location>
        <begin position="195"/>
        <end position="215"/>
    </location>
</feature>
<dbReference type="PROSITE" id="PS50850">
    <property type="entry name" value="MFS"/>
    <property type="match status" value="1"/>
</dbReference>
<evidence type="ECO:0000313" key="10">
    <source>
        <dbReference type="Proteomes" id="UP000655044"/>
    </source>
</evidence>
<dbReference type="Proteomes" id="UP000655044">
    <property type="component" value="Unassembled WGS sequence"/>
</dbReference>
<accession>A0A8J3RXY3</accession>
<evidence type="ECO:0000256" key="2">
    <source>
        <dbReference type="ARBA" id="ARBA00022448"/>
    </source>
</evidence>
<dbReference type="PANTHER" id="PTHR42718:SF46">
    <property type="entry name" value="BLR6921 PROTEIN"/>
    <property type="match status" value="1"/>
</dbReference>
<keyword evidence="5 7" id="KW-1133">Transmembrane helix</keyword>
<gene>
    <name evidence="9" type="ORF">Pro02_06890</name>
</gene>
<dbReference type="InterPro" id="IPR020846">
    <property type="entry name" value="MFS_dom"/>
</dbReference>
<feature type="transmembrane region" description="Helical" evidence="7">
    <location>
        <begin position="401"/>
        <end position="421"/>
    </location>
</feature>
<dbReference type="InterPro" id="IPR019587">
    <property type="entry name" value="Polyketide_cyclase/dehydratase"/>
</dbReference>
<keyword evidence="3" id="KW-1003">Cell membrane</keyword>
<comment type="caution">
    <text evidence="9">The sequence shown here is derived from an EMBL/GenBank/DDBJ whole genome shotgun (WGS) entry which is preliminary data.</text>
</comment>